<protein>
    <submittedName>
        <fullName evidence="2">(pine wood nematode) hypothetical protein</fullName>
    </submittedName>
</protein>
<evidence type="ECO:0000313" key="6">
    <source>
        <dbReference type="WBParaSite" id="BXY_1083500.1"/>
    </source>
</evidence>
<name>A0A1I7SCT1_BURXY</name>
<reference evidence="6" key="1">
    <citation type="submission" date="2016-11" db="UniProtKB">
        <authorList>
            <consortium name="WormBaseParasite"/>
        </authorList>
    </citation>
    <scope>IDENTIFICATION</scope>
</reference>
<sequence>MEREAFCHIFYASRMQNGMFFATGSGLLLYALNCLQGLFFFTLAPFQPYSSPIPLVFPPLLRVHYCLSPASAHILHAHSVSHAGEARTKASGGGFGAVWRFPSLRMTAATKARAPFFFFVLPASRGPRPPTLPPPPHSLTQRASLCPSLTEKSARFAAASASAALGSPERRRWWRRRLNSEAFGLLRSPGKKRKEFPFSSPVCTAPQEFLLFLMPTTMGFELGLGHVWGGRRRRYRILCGNRGFRMDFGQNYGILGG</sequence>
<evidence type="ECO:0000313" key="4">
    <source>
        <dbReference type="Proteomes" id="UP000095284"/>
    </source>
</evidence>
<dbReference type="Proteomes" id="UP000095284">
    <property type="component" value="Unplaced"/>
</dbReference>
<dbReference type="EMBL" id="CAJFDI010000002">
    <property type="protein sequence ID" value="CAD5213866.1"/>
    <property type="molecule type" value="Genomic_DNA"/>
</dbReference>
<keyword evidence="1" id="KW-0812">Transmembrane</keyword>
<feature type="transmembrane region" description="Helical" evidence="1">
    <location>
        <begin position="20"/>
        <end position="44"/>
    </location>
</feature>
<evidence type="ECO:0000313" key="2">
    <source>
        <dbReference type="EMBL" id="CAD5213866.1"/>
    </source>
</evidence>
<dbReference type="AlphaFoldDB" id="A0A1I7SCT1"/>
<dbReference type="WBParaSite" id="BXY_1083500.1">
    <property type="protein sequence ID" value="BXY_1083500.1"/>
    <property type="gene ID" value="BXY_1083500"/>
</dbReference>
<evidence type="ECO:0000313" key="5">
    <source>
        <dbReference type="Proteomes" id="UP000659654"/>
    </source>
</evidence>
<evidence type="ECO:0000313" key="3">
    <source>
        <dbReference type="EMBL" id="CAG9093544.1"/>
    </source>
</evidence>
<dbReference type="Proteomes" id="UP000582659">
    <property type="component" value="Unassembled WGS sequence"/>
</dbReference>
<dbReference type="Proteomes" id="UP000659654">
    <property type="component" value="Unassembled WGS sequence"/>
</dbReference>
<gene>
    <name evidence="2" type="ORF">BXYJ_LOCUS3244</name>
</gene>
<reference evidence="3" key="2">
    <citation type="submission" date="2020-08" db="EMBL/GenBank/DDBJ databases">
        <authorList>
            <person name="Kikuchi T."/>
        </authorList>
    </citation>
    <scope>NUCLEOTIDE SEQUENCE</scope>
    <source>
        <strain evidence="2">Ka4C1</strain>
    </source>
</reference>
<keyword evidence="1" id="KW-1133">Transmembrane helix</keyword>
<proteinExistence type="predicted"/>
<keyword evidence="5" id="KW-1185">Reference proteome</keyword>
<evidence type="ECO:0000256" key="1">
    <source>
        <dbReference type="SAM" id="Phobius"/>
    </source>
</evidence>
<dbReference type="EMBL" id="CAJFCV020000002">
    <property type="protein sequence ID" value="CAG9093544.1"/>
    <property type="molecule type" value="Genomic_DNA"/>
</dbReference>
<accession>A0A1I7SCT1</accession>
<keyword evidence="1" id="KW-0472">Membrane</keyword>
<organism evidence="4 6">
    <name type="scientific">Bursaphelenchus xylophilus</name>
    <name type="common">Pinewood nematode worm</name>
    <name type="synonym">Aphelenchoides xylophilus</name>
    <dbReference type="NCBI Taxonomy" id="6326"/>
    <lineage>
        <taxon>Eukaryota</taxon>
        <taxon>Metazoa</taxon>
        <taxon>Ecdysozoa</taxon>
        <taxon>Nematoda</taxon>
        <taxon>Chromadorea</taxon>
        <taxon>Rhabditida</taxon>
        <taxon>Tylenchina</taxon>
        <taxon>Tylenchomorpha</taxon>
        <taxon>Aphelenchoidea</taxon>
        <taxon>Aphelenchoididae</taxon>
        <taxon>Bursaphelenchus</taxon>
    </lineage>
</organism>